<protein>
    <recommendedName>
        <fullName evidence="3">HAMP domain-containing protein</fullName>
    </recommendedName>
</protein>
<feature type="transmembrane region" description="Helical" evidence="2">
    <location>
        <begin position="158"/>
        <end position="178"/>
    </location>
</feature>
<evidence type="ECO:0000256" key="1">
    <source>
        <dbReference type="ARBA" id="ARBA00022801"/>
    </source>
</evidence>
<feature type="domain" description="HAMP" evidence="3">
    <location>
        <begin position="194"/>
        <end position="234"/>
    </location>
</feature>
<dbReference type="InterPro" id="IPR001932">
    <property type="entry name" value="PPM-type_phosphatase-like_dom"/>
</dbReference>
<dbReference type="PANTHER" id="PTHR43156">
    <property type="entry name" value="STAGE II SPORULATION PROTEIN E-RELATED"/>
    <property type="match status" value="1"/>
</dbReference>
<dbReference type="InterPro" id="IPR048440">
    <property type="entry name" value="MASE10"/>
</dbReference>
<keyword evidence="2" id="KW-0812">Transmembrane</keyword>
<dbReference type="PANTHER" id="PTHR43156:SF2">
    <property type="entry name" value="STAGE II SPORULATION PROTEIN E"/>
    <property type="match status" value="1"/>
</dbReference>
<dbReference type="Pfam" id="PF20970">
    <property type="entry name" value="MASE10"/>
    <property type="match status" value="1"/>
</dbReference>
<dbReference type="CDD" id="cd06225">
    <property type="entry name" value="HAMP"/>
    <property type="match status" value="1"/>
</dbReference>
<dbReference type="SUPFAM" id="SSF81606">
    <property type="entry name" value="PP2C-like"/>
    <property type="match status" value="1"/>
</dbReference>
<dbReference type="Pfam" id="PF00672">
    <property type="entry name" value="HAMP"/>
    <property type="match status" value="1"/>
</dbReference>
<dbReference type="Pfam" id="PF07228">
    <property type="entry name" value="SpoIIE"/>
    <property type="match status" value="1"/>
</dbReference>
<dbReference type="PROSITE" id="PS50885">
    <property type="entry name" value="HAMP"/>
    <property type="match status" value="1"/>
</dbReference>
<dbReference type="EMBL" id="AP026709">
    <property type="protein sequence ID" value="BDQ38321.1"/>
    <property type="molecule type" value="Genomic_DNA"/>
</dbReference>
<gene>
    <name evidence="4" type="ORF">SYK_26810</name>
</gene>
<organism evidence="4 5">
    <name type="scientific">Pseudodesulfovibrio nedwellii</name>
    <dbReference type="NCBI Taxonomy" id="2973072"/>
    <lineage>
        <taxon>Bacteria</taxon>
        <taxon>Pseudomonadati</taxon>
        <taxon>Thermodesulfobacteriota</taxon>
        <taxon>Desulfovibrionia</taxon>
        <taxon>Desulfovibrionales</taxon>
        <taxon>Desulfovibrionaceae</taxon>
    </lineage>
</organism>
<evidence type="ECO:0000313" key="5">
    <source>
        <dbReference type="Proteomes" id="UP001317742"/>
    </source>
</evidence>
<dbReference type="Gene3D" id="3.60.40.10">
    <property type="entry name" value="PPM-type phosphatase domain"/>
    <property type="match status" value="1"/>
</dbReference>
<feature type="transmembrane region" description="Helical" evidence="2">
    <location>
        <begin position="39"/>
        <end position="59"/>
    </location>
</feature>
<keyword evidence="2" id="KW-0472">Membrane</keyword>
<accession>A0ABM8B3E9</accession>
<name>A0ABM8B3E9_9BACT</name>
<dbReference type="Gene3D" id="6.10.340.10">
    <property type="match status" value="1"/>
</dbReference>
<dbReference type="InterPro" id="IPR036457">
    <property type="entry name" value="PPM-type-like_dom_sf"/>
</dbReference>
<dbReference type="Proteomes" id="UP001317742">
    <property type="component" value="Chromosome"/>
</dbReference>
<keyword evidence="5" id="KW-1185">Reference proteome</keyword>
<sequence length="482" mass="53160">MVILVPMATAYLVREFIQKKLVETAPQIRQAFLQFRMDLLLFLGAGLMAALILQFGYSFPILQSGLKLALGIFTIGFFAGLDLGLERERTVINTALTGQAEYDPPRKLTPMTRKFSFVATLTICLITSILLLVIIRDVQWLANQELTMSAVGFLNRSVLLEIIFIMAFLLIMVVNLIFSYTKNLRLLFNTETMVLENIAQGDLTRRVPVTTSDELGVIAGHTNAMIGALREGVRMREGLLIAKEVQQHFLPSEQPDFPGLDIAGVSLFSDETGGDFYDFIQCDLDSCGQLAVAVGDVSGHGIGAALLMTAGRAVIRQNAATPGSATENIARANKHLTHDIGETGRFMTLFFMVMDPTLQTATWVNAGHQQPLVYAPATDTFTELRGADIPLGVESEWKFHEKTMDLPDPGEIIFICTDGIWEAHSPAGEMFGGERIREIIRKNNDKDAQTIMKELCDAVLEFSGSDFREDDLTLVVIKGVES</sequence>
<dbReference type="SMART" id="SM00331">
    <property type="entry name" value="PP2C_SIG"/>
    <property type="match status" value="1"/>
</dbReference>
<evidence type="ECO:0000256" key="2">
    <source>
        <dbReference type="SAM" id="Phobius"/>
    </source>
</evidence>
<keyword evidence="1" id="KW-0378">Hydrolase</keyword>
<reference evidence="4 5" key="1">
    <citation type="submission" date="2022-08" db="EMBL/GenBank/DDBJ databases">
        <title>Genome Sequence of the sulphate-reducing bacterium, Pseudodesulfovibrio sp. SYK.</title>
        <authorList>
            <person name="Kondo R."/>
            <person name="Kataoka T."/>
        </authorList>
    </citation>
    <scope>NUCLEOTIDE SEQUENCE [LARGE SCALE GENOMIC DNA]</scope>
    <source>
        <strain evidence="4 5">SYK</strain>
    </source>
</reference>
<keyword evidence="2" id="KW-1133">Transmembrane helix</keyword>
<dbReference type="SUPFAM" id="SSF158472">
    <property type="entry name" value="HAMP domain-like"/>
    <property type="match status" value="1"/>
</dbReference>
<proteinExistence type="predicted"/>
<feature type="transmembrane region" description="Helical" evidence="2">
    <location>
        <begin position="115"/>
        <end position="138"/>
    </location>
</feature>
<feature type="transmembrane region" description="Helical" evidence="2">
    <location>
        <begin position="65"/>
        <end position="85"/>
    </location>
</feature>
<evidence type="ECO:0000313" key="4">
    <source>
        <dbReference type="EMBL" id="BDQ38321.1"/>
    </source>
</evidence>
<dbReference type="SMART" id="SM00304">
    <property type="entry name" value="HAMP"/>
    <property type="match status" value="1"/>
</dbReference>
<dbReference type="InterPro" id="IPR052016">
    <property type="entry name" value="Bact_Sigma-Reg"/>
</dbReference>
<evidence type="ECO:0000259" key="3">
    <source>
        <dbReference type="PROSITE" id="PS50885"/>
    </source>
</evidence>
<dbReference type="InterPro" id="IPR003660">
    <property type="entry name" value="HAMP_dom"/>
</dbReference>